<dbReference type="CDD" id="cd01335">
    <property type="entry name" value="Radical_SAM"/>
    <property type="match status" value="1"/>
</dbReference>
<feature type="domain" description="Radical SAM core" evidence="6">
    <location>
        <begin position="26"/>
        <end position="162"/>
    </location>
</feature>
<keyword evidence="2" id="KW-0949">S-adenosyl-L-methionine</keyword>
<keyword evidence="5" id="KW-0411">Iron-sulfur</keyword>
<keyword evidence="4" id="KW-0408">Iron</keyword>
<reference evidence="8 9" key="1">
    <citation type="submission" date="2019-07" db="EMBL/GenBank/DDBJ databases">
        <title>Genomic Encyclopedia of Type Strains, Phase IV (KMG-IV): sequencing the most valuable type-strain genomes for metagenomic binning, comparative biology and taxonomic classification.</title>
        <authorList>
            <person name="Goeker M."/>
        </authorList>
    </citation>
    <scope>NUCLEOTIDE SEQUENCE [LARGE SCALE GENOMIC DNA]</scope>
    <source>
        <strain evidence="8 9">SS015</strain>
    </source>
</reference>
<dbReference type="OrthoDB" id="9810775at2"/>
<dbReference type="RefSeq" id="WP_148896744.1">
    <property type="nucleotide sequence ID" value="NZ_VNIB01000013.1"/>
</dbReference>
<name>A0A5D3WGM2_9BACT</name>
<protein>
    <submittedName>
        <fullName evidence="8">Radical SAM/Cys-rich protein</fullName>
    </submittedName>
</protein>
<dbReference type="Pfam" id="PF04055">
    <property type="entry name" value="Radical_SAM"/>
    <property type="match status" value="1"/>
</dbReference>
<dbReference type="AlphaFoldDB" id="A0A5D3WGM2"/>
<comment type="caution">
    <text evidence="8">The sequence shown here is derived from an EMBL/GenBank/DDBJ whole genome shotgun (WGS) entry which is preliminary data.</text>
</comment>
<dbReference type="EMBL" id="VNIB01000013">
    <property type="protein sequence ID" value="TYO96674.1"/>
    <property type="molecule type" value="Genomic_DNA"/>
</dbReference>
<keyword evidence="9" id="KW-1185">Reference proteome</keyword>
<dbReference type="Proteomes" id="UP000324159">
    <property type="component" value="Unassembled WGS sequence"/>
</dbReference>
<sequence>MNDFSRSVRQHTGRDLTAAAPSLIQVNIGFRCNLACRHCHVEGAPTRSENMDWPTMESVLRLVDAFPGIQVDITGGAPELNPHFRKFVGILREKGHPVQVRTNLTVLFEPGQEATAAFFREQQVQLVASLPCYLDRNVDTQRGQGVYERSIDAIRLLNELGYGRQPELPLSLVYNPGGPFLPPAQQALEKDYRDHLGREHGIVFTRLLTIANMPIGRFLEDLQRQQKAEAYRALLEEAFNPATVEGLMCRHQICIAWDGTLADCDFNLVLGLGLAEGLPRHIDQLDPAQLAGRPISTGGHCFGCTAGCGSSCGGALVA</sequence>
<dbReference type="Pfam" id="PF12345">
    <property type="entry name" value="DUF3641"/>
    <property type="match status" value="1"/>
</dbReference>
<dbReference type="NCBIfam" id="TIGR04167">
    <property type="entry name" value="rSAM_SeCys"/>
    <property type="match status" value="1"/>
</dbReference>
<evidence type="ECO:0000256" key="5">
    <source>
        <dbReference type="ARBA" id="ARBA00023014"/>
    </source>
</evidence>
<dbReference type="GO" id="GO:0003824">
    <property type="term" value="F:catalytic activity"/>
    <property type="evidence" value="ECO:0007669"/>
    <property type="project" value="InterPro"/>
</dbReference>
<dbReference type="PANTHER" id="PTHR43728:SF1">
    <property type="entry name" value="FE-S OXIDOREDUCTASE"/>
    <property type="match status" value="1"/>
</dbReference>
<dbReference type="InterPro" id="IPR007197">
    <property type="entry name" value="rSAM"/>
</dbReference>
<evidence type="ECO:0000256" key="4">
    <source>
        <dbReference type="ARBA" id="ARBA00023004"/>
    </source>
</evidence>
<dbReference type="GO" id="GO:0046872">
    <property type="term" value="F:metal ion binding"/>
    <property type="evidence" value="ECO:0007669"/>
    <property type="project" value="UniProtKB-KW"/>
</dbReference>
<dbReference type="SFLD" id="SFLDG01067">
    <property type="entry name" value="SPASM/twitch_domain_containing"/>
    <property type="match status" value="1"/>
</dbReference>
<dbReference type="InterPro" id="IPR013785">
    <property type="entry name" value="Aldolase_TIM"/>
</dbReference>
<evidence type="ECO:0000313" key="8">
    <source>
        <dbReference type="EMBL" id="TYO96674.1"/>
    </source>
</evidence>
<gene>
    <name evidence="8" type="ORF">EDC39_11364</name>
</gene>
<evidence type="ECO:0000313" key="9">
    <source>
        <dbReference type="Proteomes" id="UP000324159"/>
    </source>
</evidence>
<dbReference type="InterPro" id="IPR026351">
    <property type="entry name" value="rSAM_ArsS-like"/>
</dbReference>
<evidence type="ECO:0000259" key="7">
    <source>
        <dbReference type="Pfam" id="PF12345"/>
    </source>
</evidence>
<feature type="domain" description="Arsenosugar biosynthesis radical SAM protein ArsS-like C-terminal" evidence="7">
    <location>
        <begin position="181"/>
        <end position="315"/>
    </location>
</feature>
<evidence type="ECO:0000259" key="6">
    <source>
        <dbReference type="Pfam" id="PF04055"/>
    </source>
</evidence>
<dbReference type="SFLD" id="SFLDS00029">
    <property type="entry name" value="Radical_SAM"/>
    <property type="match status" value="1"/>
</dbReference>
<dbReference type="InterPro" id="IPR058240">
    <property type="entry name" value="rSAM_sf"/>
</dbReference>
<comment type="cofactor">
    <cofactor evidence="1">
        <name>[4Fe-4S] cluster</name>
        <dbReference type="ChEBI" id="CHEBI:49883"/>
    </cofactor>
</comment>
<proteinExistence type="predicted"/>
<evidence type="ECO:0000256" key="2">
    <source>
        <dbReference type="ARBA" id="ARBA00022691"/>
    </source>
</evidence>
<dbReference type="SUPFAM" id="SSF102114">
    <property type="entry name" value="Radical SAM enzymes"/>
    <property type="match status" value="1"/>
</dbReference>
<evidence type="ECO:0000256" key="1">
    <source>
        <dbReference type="ARBA" id="ARBA00001966"/>
    </source>
</evidence>
<dbReference type="PANTHER" id="PTHR43728">
    <property type="entry name" value="SLR0304 PROTEIN"/>
    <property type="match status" value="1"/>
</dbReference>
<accession>A0A5D3WGM2</accession>
<dbReference type="Gene3D" id="3.20.20.70">
    <property type="entry name" value="Aldolase class I"/>
    <property type="match status" value="1"/>
</dbReference>
<dbReference type="InterPro" id="IPR024521">
    <property type="entry name" value="ArsS-like_C"/>
</dbReference>
<evidence type="ECO:0000256" key="3">
    <source>
        <dbReference type="ARBA" id="ARBA00022723"/>
    </source>
</evidence>
<organism evidence="8 9">
    <name type="scientific">Geothermobacter ehrlichii</name>
    <dbReference type="NCBI Taxonomy" id="213224"/>
    <lineage>
        <taxon>Bacteria</taxon>
        <taxon>Pseudomonadati</taxon>
        <taxon>Thermodesulfobacteriota</taxon>
        <taxon>Desulfuromonadia</taxon>
        <taxon>Desulfuromonadales</taxon>
        <taxon>Geothermobacteraceae</taxon>
        <taxon>Geothermobacter</taxon>
    </lineage>
</organism>
<keyword evidence="3" id="KW-0479">Metal-binding</keyword>
<dbReference type="GO" id="GO:0051536">
    <property type="term" value="F:iron-sulfur cluster binding"/>
    <property type="evidence" value="ECO:0007669"/>
    <property type="project" value="UniProtKB-KW"/>
</dbReference>